<keyword evidence="6 14" id="KW-0479">Metal-binding</keyword>
<feature type="binding site" evidence="14">
    <location>
        <position position="749"/>
    </location>
    <ligand>
        <name>Mg(2+)</name>
        <dbReference type="ChEBI" id="CHEBI:18420"/>
    </ligand>
</feature>
<dbReference type="InterPro" id="IPR023151">
    <property type="entry name" value="PEP_util_CS"/>
</dbReference>
<dbReference type="Pfam" id="PF01326">
    <property type="entry name" value="PPDK_N"/>
    <property type="match status" value="3"/>
</dbReference>
<feature type="active site" description="Tele-phosphohistidine intermediate" evidence="12">
    <location>
        <position position="453"/>
    </location>
</feature>
<dbReference type="PROSITE" id="PS00742">
    <property type="entry name" value="PEP_ENZYMES_2"/>
    <property type="match status" value="1"/>
</dbReference>
<dbReference type="InterPro" id="IPR010121">
    <property type="entry name" value="Pyruvate_phosphate_dikinase"/>
</dbReference>
<dbReference type="NCBIfam" id="TIGR01828">
    <property type="entry name" value="pyru_phos_dikin"/>
    <property type="match status" value="1"/>
</dbReference>
<dbReference type="Pfam" id="PF02896">
    <property type="entry name" value="PEP-utilizers_C"/>
    <property type="match status" value="1"/>
</dbReference>
<name>A0A3Q9HSM6_9FIRM</name>
<evidence type="ECO:0000256" key="11">
    <source>
        <dbReference type="PIRNR" id="PIRNR000853"/>
    </source>
</evidence>
<dbReference type="InterPro" id="IPR040442">
    <property type="entry name" value="Pyrv_kinase-like_dom_sf"/>
</dbReference>
<dbReference type="InterPro" id="IPR018274">
    <property type="entry name" value="PEP_util_AS"/>
</dbReference>
<feature type="domain" description="PEP-utilising enzyme mobile" evidence="15">
    <location>
        <begin position="420"/>
        <end position="501"/>
    </location>
</feature>
<feature type="binding site" evidence="13">
    <location>
        <position position="770"/>
    </location>
    <ligand>
        <name>substrate</name>
    </ligand>
</feature>
<evidence type="ECO:0000256" key="3">
    <source>
        <dbReference type="ARBA" id="ARBA00011994"/>
    </source>
</evidence>
<feature type="binding site" evidence="14">
    <location>
        <position position="773"/>
    </location>
    <ligand>
        <name>Mg(2+)</name>
        <dbReference type="ChEBI" id="CHEBI:18420"/>
    </ligand>
</feature>
<feature type="binding site" evidence="13">
    <location>
        <position position="773"/>
    </location>
    <ligand>
        <name>substrate</name>
    </ligand>
</feature>
<dbReference type="Proteomes" id="UP000267250">
    <property type="component" value="Chromosome"/>
</dbReference>
<evidence type="ECO:0000256" key="13">
    <source>
        <dbReference type="PIRSR" id="PIRSR000853-2"/>
    </source>
</evidence>
<keyword evidence="18" id="KW-0670">Pyruvate</keyword>
<dbReference type="EC" id="2.7.9.1" evidence="3 11"/>
<dbReference type="PROSITE" id="PS00370">
    <property type="entry name" value="PEP_ENZYMES_PHOS_SITE"/>
    <property type="match status" value="1"/>
</dbReference>
<keyword evidence="7" id="KW-0547">Nucleotide-binding</keyword>
<feature type="binding site" evidence="13">
    <location>
        <position position="749"/>
    </location>
    <ligand>
        <name>substrate</name>
    </ligand>
</feature>
<keyword evidence="19" id="KW-1185">Reference proteome</keyword>
<dbReference type="GO" id="GO:0016301">
    <property type="term" value="F:kinase activity"/>
    <property type="evidence" value="ECO:0007669"/>
    <property type="project" value="UniProtKB-UniRule"/>
</dbReference>
<dbReference type="GO" id="GO:0046872">
    <property type="term" value="F:metal ion binding"/>
    <property type="evidence" value="ECO:0007669"/>
    <property type="project" value="UniProtKB-UniRule"/>
</dbReference>
<keyword evidence="9" id="KW-0067">ATP-binding</keyword>
<comment type="catalytic activity">
    <reaction evidence="11">
        <text>pyruvate + phosphate + ATP = phosphoenolpyruvate + AMP + diphosphate + H(+)</text>
        <dbReference type="Rhea" id="RHEA:10756"/>
        <dbReference type="ChEBI" id="CHEBI:15361"/>
        <dbReference type="ChEBI" id="CHEBI:15378"/>
        <dbReference type="ChEBI" id="CHEBI:30616"/>
        <dbReference type="ChEBI" id="CHEBI:33019"/>
        <dbReference type="ChEBI" id="CHEBI:43474"/>
        <dbReference type="ChEBI" id="CHEBI:58702"/>
        <dbReference type="ChEBI" id="CHEBI:456215"/>
        <dbReference type="EC" id="2.7.9.1"/>
    </reaction>
</comment>
<evidence type="ECO:0000259" key="17">
    <source>
        <dbReference type="Pfam" id="PF02896"/>
    </source>
</evidence>
<evidence type="ECO:0000259" key="16">
    <source>
        <dbReference type="Pfam" id="PF01326"/>
    </source>
</evidence>
<accession>A0A3Q9HSM6</accession>
<dbReference type="InterPro" id="IPR036637">
    <property type="entry name" value="Phosphohistidine_dom_sf"/>
</dbReference>
<dbReference type="Gene3D" id="3.30.470.20">
    <property type="entry name" value="ATP-grasp fold, B domain"/>
    <property type="match status" value="1"/>
</dbReference>
<organism evidence="18 19">
    <name type="scientific">Anoxybacter fermentans</name>
    <dbReference type="NCBI Taxonomy" id="1323375"/>
    <lineage>
        <taxon>Bacteria</taxon>
        <taxon>Bacillati</taxon>
        <taxon>Bacillota</taxon>
        <taxon>Clostridia</taxon>
        <taxon>Halanaerobiales</taxon>
        <taxon>Anoxybacter</taxon>
    </lineage>
</organism>
<dbReference type="Pfam" id="PF00391">
    <property type="entry name" value="PEP-utilizers"/>
    <property type="match status" value="1"/>
</dbReference>
<evidence type="ECO:0000256" key="2">
    <source>
        <dbReference type="ARBA" id="ARBA00007837"/>
    </source>
</evidence>
<dbReference type="NCBIfam" id="NF004531">
    <property type="entry name" value="PRK05878.1"/>
    <property type="match status" value="1"/>
</dbReference>
<dbReference type="InterPro" id="IPR000121">
    <property type="entry name" value="PEP_util_C"/>
</dbReference>
<reference evidence="18 19" key="1">
    <citation type="submission" date="2016-07" db="EMBL/GenBank/DDBJ databases">
        <title>Genome and transcriptome analysis of iron-reducing fermentative bacteria Anoxybacter fermentans.</title>
        <authorList>
            <person name="Zeng X."/>
            <person name="Shao Z."/>
        </authorList>
    </citation>
    <scope>NUCLEOTIDE SEQUENCE [LARGE SCALE GENOMIC DNA]</scope>
    <source>
        <strain evidence="18 19">DY22613</strain>
    </source>
</reference>
<dbReference type="Gene3D" id="1.20.80.30">
    <property type="match status" value="1"/>
</dbReference>
<dbReference type="SUPFAM" id="SSF51621">
    <property type="entry name" value="Phosphoenolpyruvate/pyruvate domain"/>
    <property type="match status" value="1"/>
</dbReference>
<dbReference type="PANTHER" id="PTHR22931">
    <property type="entry name" value="PHOSPHOENOLPYRUVATE DIKINASE-RELATED"/>
    <property type="match status" value="1"/>
</dbReference>
<protein>
    <recommendedName>
        <fullName evidence="4 11">Pyruvate, phosphate dikinase</fullName>
        <ecNumber evidence="3 11">2.7.9.1</ecNumber>
    </recommendedName>
</protein>
<feature type="binding site" evidence="13">
    <location>
        <position position="771"/>
    </location>
    <ligand>
        <name>substrate</name>
    </ligand>
</feature>
<dbReference type="AlphaFoldDB" id="A0A3Q9HSM6"/>
<dbReference type="Gene3D" id="1.10.189.10">
    <property type="entry name" value="Pyruvate Phosphate Dikinase, domain 2"/>
    <property type="match status" value="1"/>
</dbReference>
<comment type="cofactor">
    <cofactor evidence="1 11 14">
        <name>Mg(2+)</name>
        <dbReference type="ChEBI" id="CHEBI:18420"/>
    </cofactor>
</comment>
<feature type="domain" description="Pyruvate phosphate dikinase AMP/ATP-binding" evidence="16">
    <location>
        <begin position="304"/>
        <end position="357"/>
    </location>
</feature>
<dbReference type="SUPFAM" id="SSF52009">
    <property type="entry name" value="Phosphohistidine domain"/>
    <property type="match status" value="1"/>
</dbReference>
<feature type="binding site" evidence="13">
    <location>
        <position position="772"/>
    </location>
    <ligand>
        <name>substrate</name>
    </ligand>
</feature>
<feature type="domain" description="PEP-utilising enzyme C-terminal" evidence="17">
    <location>
        <begin position="516"/>
        <end position="874"/>
    </location>
</feature>
<keyword evidence="10 14" id="KW-0460">Magnesium</keyword>
<sequence length="880" mass="97320">MMSTRYIYSFSEGNGSMKSLLGGKGANLAEMTNLGLPVPPGFTITTKGCLDYFKLGRKIPEQILNELPDYIRKLEENTNKGFGDINNPLLVSVRSGAAISMPGMMDTILNLGLNDKVVKGLAKVTNNERFAYDCYRRFIQMYGEVVLGVPAYLFSRHLDKVKDEVGVKNDPDLTVDVLKRLISDFKEIVWKETNTEFPEDPEEQLIGAIEAVFKSWQNRRAVIYREANGIPHDLGTAVNVQAMVFGNTGNESGTGVLFTRNPSTGENVLYGEFLKNAQGEDVVSGARTPMDIAHMKLEFPEIYEQLLEITDILEKHYCDMQDIEFTIENGRLYLLQTRTGKRTARAAIKIAVDMVKEGLITKEEALMRVEPKHLEQILHRQIDTSYSAEIIAKGLPASPGAASGIVVFDADEAEKMAEQHKVILVSLETTPEDIHGVIASEGVLTTRGGMTSHAAVVARGMGKPCVCGCESIKIDFEAEVFTVGKYTVKKGDLITINGGNGDVILGEAKMIEPELSEEAKQLLAWADEIRSLKVRANADNGVDAFKARSYGAEGIGLCRTEHMFMAPERVPVVQELILSETEEEQKAALDKLLPMQINDFIEIFEAMEGLPVTIRLLDPPLHEFLPGLVDLVEEVAHLEHADNPVELRNKRELLRKVKNMSESNPMLGFRGCRLGIIIPAIYEMQMKAIFTAVARLAREGKKILPEVMIPLIAKSTELKYLKERLTNIADEVLAEAGVDVEYKIGTMIELPRAALTADEIAEEAEFFSFGTNDLTQTTFGFSRDDAEGKFLHSYLELGILSENPFMSIDQNGVGKLIQMAINAGHKVRPDLKVGICGEHGGDPKSIEFFHRIGLNYVSCSPYRVPIARLAAAQAALKETK</sequence>
<dbReference type="EMBL" id="CP016379">
    <property type="protein sequence ID" value="AZR74851.1"/>
    <property type="molecule type" value="Genomic_DNA"/>
</dbReference>
<evidence type="ECO:0000256" key="14">
    <source>
        <dbReference type="PIRSR" id="PIRSR000853-3"/>
    </source>
</evidence>
<evidence type="ECO:0000256" key="1">
    <source>
        <dbReference type="ARBA" id="ARBA00001946"/>
    </source>
</evidence>
<evidence type="ECO:0000256" key="8">
    <source>
        <dbReference type="ARBA" id="ARBA00022777"/>
    </source>
</evidence>
<dbReference type="InterPro" id="IPR002192">
    <property type="entry name" value="PPDK_AMP/ATP-bd"/>
</dbReference>
<evidence type="ECO:0000256" key="12">
    <source>
        <dbReference type="PIRSR" id="PIRSR000853-1"/>
    </source>
</evidence>
<dbReference type="SUPFAM" id="SSF56059">
    <property type="entry name" value="Glutathione synthetase ATP-binding domain-like"/>
    <property type="match status" value="1"/>
</dbReference>
<feature type="active site" description="Proton donor" evidence="12">
    <location>
        <position position="836"/>
    </location>
</feature>
<dbReference type="GO" id="GO:0050242">
    <property type="term" value="F:pyruvate, phosphate dikinase activity"/>
    <property type="evidence" value="ECO:0007669"/>
    <property type="project" value="UniProtKB-UniRule"/>
</dbReference>
<dbReference type="Gene3D" id="3.30.1490.20">
    <property type="entry name" value="ATP-grasp fold, A domain"/>
    <property type="match status" value="1"/>
</dbReference>
<comment type="similarity">
    <text evidence="2 11">Belongs to the PEP-utilizing enzyme family.</text>
</comment>
<dbReference type="Gene3D" id="3.20.20.60">
    <property type="entry name" value="Phosphoenolpyruvate-binding domains"/>
    <property type="match status" value="1"/>
</dbReference>
<dbReference type="PIRSF" id="PIRSF000853">
    <property type="entry name" value="PPDK"/>
    <property type="match status" value="1"/>
</dbReference>
<gene>
    <name evidence="18" type="ORF">BBF96_06935</name>
</gene>
<dbReference type="InterPro" id="IPR008279">
    <property type="entry name" value="PEP-util_enz_mobile_dom"/>
</dbReference>
<keyword evidence="5" id="KW-0808">Transferase</keyword>
<feature type="binding site" evidence="13">
    <location>
        <position position="559"/>
    </location>
    <ligand>
        <name>substrate</name>
    </ligand>
</feature>
<evidence type="ECO:0000256" key="4">
    <source>
        <dbReference type="ARBA" id="ARBA00020138"/>
    </source>
</evidence>
<evidence type="ECO:0000256" key="6">
    <source>
        <dbReference type="ARBA" id="ARBA00022723"/>
    </source>
</evidence>
<dbReference type="InterPro" id="IPR015813">
    <property type="entry name" value="Pyrv/PenolPyrv_kinase-like_dom"/>
</dbReference>
<dbReference type="Gene3D" id="3.50.30.10">
    <property type="entry name" value="Phosphohistidine domain"/>
    <property type="match status" value="1"/>
</dbReference>
<evidence type="ECO:0000313" key="18">
    <source>
        <dbReference type="EMBL" id="AZR74851.1"/>
    </source>
</evidence>
<dbReference type="KEGG" id="aft:BBF96_06935"/>
<dbReference type="GO" id="GO:0005524">
    <property type="term" value="F:ATP binding"/>
    <property type="evidence" value="ECO:0007669"/>
    <property type="project" value="UniProtKB-UniRule"/>
</dbReference>
<feature type="domain" description="Pyruvate phosphate dikinase AMP/ATP-binding" evidence="16">
    <location>
        <begin position="58"/>
        <end position="294"/>
    </location>
</feature>
<dbReference type="InterPro" id="IPR013815">
    <property type="entry name" value="ATP_grasp_subdomain_1"/>
</dbReference>
<dbReference type="PANTHER" id="PTHR22931:SF9">
    <property type="entry name" value="PYRUVATE, PHOSPHATE DIKINASE 1, CHLOROPLASTIC"/>
    <property type="match status" value="1"/>
</dbReference>
<proteinExistence type="inferred from homology"/>
<feature type="domain" description="Pyruvate phosphate dikinase AMP/ATP-binding" evidence="16">
    <location>
        <begin position="19"/>
        <end position="56"/>
    </location>
</feature>
<feature type="binding site" evidence="13">
    <location>
        <position position="615"/>
    </location>
    <ligand>
        <name>substrate</name>
    </ligand>
</feature>
<evidence type="ECO:0000259" key="15">
    <source>
        <dbReference type="Pfam" id="PF00391"/>
    </source>
</evidence>
<evidence type="ECO:0000256" key="10">
    <source>
        <dbReference type="ARBA" id="ARBA00022842"/>
    </source>
</evidence>
<evidence type="ECO:0000313" key="19">
    <source>
        <dbReference type="Proteomes" id="UP000267250"/>
    </source>
</evidence>
<evidence type="ECO:0000256" key="7">
    <source>
        <dbReference type="ARBA" id="ARBA00022741"/>
    </source>
</evidence>
<evidence type="ECO:0000256" key="5">
    <source>
        <dbReference type="ARBA" id="ARBA00022679"/>
    </source>
</evidence>
<evidence type="ECO:0000256" key="9">
    <source>
        <dbReference type="ARBA" id="ARBA00022840"/>
    </source>
</evidence>
<keyword evidence="8 18" id="KW-0418">Kinase</keyword>